<dbReference type="Proteomes" id="UP000765507">
    <property type="component" value="Unassembled WGS sequence"/>
</dbReference>
<gene>
    <name evidence="10" type="ORF">G0U57_006973</name>
</gene>
<proteinExistence type="predicted"/>
<dbReference type="InterPro" id="IPR040643">
    <property type="entry name" value="MLVIN_C"/>
</dbReference>
<dbReference type="Pfam" id="PF18697">
    <property type="entry name" value="MLVIN_C"/>
    <property type="match status" value="1"/>
</dbReference>
<dbReference type="OrthoDB" id="9906216at2759"/>
<dbReference type="Gene3D" id="1.10.340.70">
    <property type="match status" value="1"/>
</dbReference>
<reference evidence="10 11" key="1">
    <citation type="journal article" date="2020" name="G3 (Bethesda)">
        <title>Draft Genome of the Common Snapping Turtle, Chelydra serpentina, a Model for Phenotypic Plasticity in Reptiles.</title>
        <authorList>
            <person name="Das D."/>
            <person name="Singh S.K."/>
            <person name="Bierstedt J."/>
            <person name="Erickson A."/>
            <person name="Galli G.L.J."/>
            <person name="Crossley D.A. 2nd"/>
            <person name="Rhen T."/>
        </authorList>
    </citation>
    <scope>NUCLEOTIDE SEQUENCE [LARGE SCALE GENOMIC DNA]</scope>
    <source>
        <strain evidence="10">KW</strain>
    </source>
</reference>
<evidence type="ECO:0000259" key="9">
    <source>
        <dbReference type="PROSITE" id="PS50994"/>
    </source>
</evidence>
<dbReference type="EMBL" id="JAHGAV010000019">
    <property type="protein sequence ID" value="KAG6938072.1"/>
    <property type="molecule type" value="Genomic_DNA"/>
</dbReference>
<dbReference type="GO" id="GO:0015074">
    <property type="term" value="P:DNA integration"/>
    <property type="evidence" value="ECO:0007669"/>
    <property type="project" value="InterPro"/>
</dbReference>
<keyword evidence="4" id="KW-0255">Endonuclease</keyword>
<dbReference type="PANTHER" id="PTHR41694">
    <property type="entry name" value="ENDOGENOUS RETROVIRUS GROUP K MEMBER POL PROTEIN"/>
    <property type="match status" value="1"/>
</dbReference>
<evidence type="ECO:0000256" key="5">
    <source>
        <dbReference type="ARBA" id="ARBA00022801"/>
    </source>
</evidence>
<dbReference type="Pfam" id="PF00665">
    <property type="entry name" value="rve"/>
    <property type="match status" value="1"/>
</dbReference>
<feature type="non-terminal residue" evidence="10">
    <location>
        <position position="1"/>
    </location>
</feature>
<dbReference type="GO" id="GO:0003676">
    <property type="term" value="F:nucleic acid binding"/>
    <property type="evidence" value="ECO:0007669"/>
    <property type="project" value="InterPro"/>
</dbReference>
<evidence type="ECO:0000256" key="7">
    <source>
        <dbReference type="SAM" id="MobiDB-lite"/>
    </source>
</evidence>
<dbReference type="Gene3D" id="3.30.420.10">
    <property type="entry name" value="Ribonuclease H-like superfamily/Ribonuclease H"/>
    <property type="match status" value="2"/>
</dbReference>
<dbReference type="Gene3D" id="2.30.30.850">
    <property type="match status" value="1"/>
</dbReference>
<evidence type="ECO:0000256" key="3">
    <source>
        <dbReference type="ARBA" id="ARBA00022722"/>
    </source>
</evidence>
<keyword evidence="5" id="KW-0378">Hydrolase</keyword>
<dbReference type="Pfam" id="PF17921">
    <property type="entry name" value="Integrase_H2C2"/>
    <property type="match status" value="1"/>
</dbReference>
<dbReference type="PANTHER" id="PTHR41694:SF5">
    <property type="entry name" value="RIBONUCLEASE H"/>
    <property type="match status" value="1"/>
</dbReference>
<sequence length="684" mass="76488">ALLVQEAEKLTLGGDTEVVVPHGIPQVLGTGAGEKHLNPSRHTRYEVGLLLAPNLTFKTVSSLNPATLLPDPQVPYGASPTHDCIEVLQQETKPRPDLSDLPWPNPDVEMYVDGSSYVEDGKRFTGAAVIVKEGEVYKFKLSPNLSAQAAELVALIEALRRGIGKTINVYTDSRYAYMVVHAHGTLWKERGFITASGQRIAHGAFIKTLLEALMLPLRVAVIHVRAHGRAPDTDQRKYNRFADQAAKEAAREGAIWLLWVQNTEAKTPAPHYTAEEVSHAQAAGAQSTPTGWWRLPGGEIFVPRPVLQEILLSLHKEGHLGSGAMVDLINRSIRGLGAHMEAQRIVNNCSVCQRTNQKGCGPPAPMGGRPWAAYPFQRWQVDFAEVPLCRGYKYLLVFVDQLTGWVECYPTRHCQARAVTKALLHEILPRFHLPEVIESDRGSHFISQVVQQVSRALGIQWKLHTPWRPQSSGQVERMNRTLKDTLTKLCIESGLKWPDALPLALTRIRRAPRKGLKLSPFELVFGFPPRVLIPGYREDINWEVGNDSLWKQVSALQSVLLQLHRYAAPFQTLPLEQPVHSFQIGDQVLVKKWKRDPLTPRWDGPHIVLLISQAAVKVLGSDKWTHHSRVKRFLSPDPEDSLTKEDISPLSSPAPEARSDTGEDSTWEYQELEGLKGLFKRQKQ</sequence>
<evidence type="ECO:0000313" key="10">
    <source>
        <dbReference type="EMBL" id="KAG6938072.1"/>
    </source>
</evidence>
<comment type="caution">
    <text evidence="10">The sequence shown here is derived from an EMBL/GenBank/DDBJ whole genome shotgun (WGS) entry which is preliminary data.</text>
</comment>
<dbReference type="InterPro" id="IPR012337">
    <property type="entry name" value="RNaseH-like_sf"/>
</dbReference>
<evidence type="ECO:0000256" key="4">
    <source>
        <dbReference type="ARBA" id="ARBA00022759"/>
    </source>
</evidence>
<evidence type="ECO:0000256" key="6">
    <source>
        <dbReference type="ARBA" id="ARBA00022918"/>
    </source>
</evidence>
<dbReference type="GO" id="GO:0003964">
    <property type="term" value="F:RNA-directed DNA polymerase activity"/>
    <property type="evidence" value="ECO:0007669"/>
    <property type="project" value="UniProtKB-KW"/>
</dbReference>
<dbReference type="AlphaFoldDB" id="A0A8T1T9C2"/>
<dbReference type="PROSITE" id="PS50879">
    <property type="entry name" value="RNASE_H_1"/>
    <property type="match status" value="1"/>
</dbReference>
<name>A0A8T1T9C2_CHESE</name>
<accession>A0A8T1T9C2</accession>
<keyword evidence="3" id="KW-0540">Nuclease</keyword>
<keyword evidence="2" id="KW-0548">Nucleotidyltransferase</keyword>
<dbReference type="PROSITE" id="PS50994">
    <property type="entry name" value="INTEGRASE"/>
    <property type="match status" value="1"/>
</dbReference>
<dbReference type="InterPro" id="IPR002156">
    <property type="entry name" value="RNaseH_domain"/>
</dbReference>
<dbReference type="InterPro" id="IPR041588">
    <property type="entry name" value="Integrase_H2C2"/>
</dbReference>
<dbReference type="Pfam" id="PF00075">
    <property type="entry name" value="RNase_H"/>
    <property type="match status" value="1"/>
</dbReference>
<dbReference type="SUPFAM" id="SSF53098">
    <property type="entry name" value="Ribonuclease H-like"/>
    <property type="match status" value="2"/>
</dbReference>
<dbReference type="InterPro" id="IPR036397">
    <property type="entry name" value="RNaseH_sf"/>
</dbReference>
<evidence type="ECO:0000313" key="11">
    <source>
        <dbReference type="Proteomes" id="UP000765507"/>
    </source>
</evidence>
<protein>
    <submittedName>
        <fullName evidence="10">Uncharacterized protein</fullName>
    </submittedName>
</protein>
<keyword evidence="11" id="KW-1185">Reference proteome</keyword>
<evidence type="ECO:0000256" key="1">
    <source>
        <dbReference type="ARBA" id="ARBA00022679"/>
    </source>
</evidence>
<keyword evidence="1" id="KW-0808">Transferase</keyword>
<dbReference type="GO" id="GO:0004523">
    <property type="term" value="F:RNA-DNA hybrid ribonuclease activity"/>
    <property type="evidence" value="ECO:0007669"/>
    <property type="project" value="InterPro"/>
</dbReference>
<feature type="domain" description="Integrase catalytic" evidence="9">
    <location>
        <begin position="371"/>
        <end position="528"/>
    </location>
</feature>
<dbReference type="InterPro" id="IPR001584">
    <property type="entry name" value="Integrase_cat-core"/>
</dbReference>
<keyword evidence="6" id="KW-0695">RNA-directed DNA polymerase</keyword>
<organism evidence="10 11">
    <name type="scientific">Chelydra serpentina</name>
    <name type="common">Snapping turtle</name>
    <name type="synonym">Testudo serpentina</name>
    <dbReference type="NCBI Taxonomy" id="8475"/>
    <lineage>
        <taxon>Eukaryota</taxon>
        <taxon>Metazoa</taxon>
        <taxon>Chordata</taxon>
        <taxon>Craniata</taxon>
        <taxon>Vertebrata</taxon>
        <taxon>Euteleostomi</taxon>
        <taxon>Archelosauria</taxon>
        <taxon>Testudinata</taxon>
        <taxon>Testudines</taxon>
        <taxon>Cryptodira</taxon>
        <taxon>Durocryptodira</taxon>
        <taxon>Americhelydia</taxon>
        <taxon>Chelydroidea</taxon>
        <taxon>Chelydridae</taxon>
        <taxon>Chelydra</taxon>
    </lineage>
</organism>
<dbReference type="CDD" id="cd09273">
    <property type="entry name" value="RNase_HI_RT_Bel"/>
    <property type="match status" value="1"/>
</dbReference>
<feature type="region of interest" description="Disordered" evidence="7">
    <location>
        <begin position="635"/>
        <end position="666"/>
    </location>
</feature>
<evidence type="ECO:0000259" key="8">
    <source>
        <dbReference type="PROSITE" id="PS50879"/>
    </source>
</evidence>
<feature type="domain" description="RNase H type-1" evidence="8">
    <location>
        <begin position="104"/>
        <end position="251"/>
    </location>
</feature>
<evidence type="ECO:0000256" key="2">
    <source>
        <dbReference type="ARBA" id="ARBA00022695"/>
    </source>
</evidence>